<keyword evidence="2" id="KW-0812">Transmembrane</keyword>
<keyword evidence="5" id="KW-1185">Reference proteome</keyword>
<dbReference type="PROSITE" id="PS50181">
    <property type="entry name" value="FBOX"/>
    <property type="match status" value="1"/>
</dbReference>
<dbReference type="GO" id="GO:0019005">
    <property type="term" value="C:SCF ubiquitin ligase complex"/>
    <property type="evidence" value="ECO:0007669"/>
    <property type="project" value="TreeGrafter"/>
</dbReference>
<evidence type="ECO:0000256" key="2">
    <source>
        <dbReference type="SAM" id="Phobius"/>
    </source>
</evidence>
<dbReference type="PhylomeDB" id="A0A0D2WQC9"/>
<dbReference type="Gene3D" id="1.20.1280.50">
    <property type="match status" value="1"/>
</dbReference>
<evidence type="ECO:0000313" key="5">
    <source>
        <dbReference type="Proteomes" id="UP000008743"/>
    </source>
</evidence>
<dbReference type="SUPFAM" id="SSF81383">
    <property type="entry name" value="F-box domain"/>
    <property type="match status" value="1"/>
</dbReference>
<dbReference type="Proteomes" id="UP000008743">
    <property type="component" value="Unassembled WGS sequence"/>
</dbReference>
<feature type="region of interest" description="Disordered" evidence="1">
    <location>
        <begin position="457"/>
        <end position="479"/>
    </location>
</feature>
<feature type="compositionally biased region" description="Polar residues" evidence="1">
    <location>
        <begin position="25"/>
        <end position="45"/>
    </location>
</feature>
<feature type="compositionally biased region" description="Low complexity" evidence="1">
    <location>
        <begin position="151"/>
        <end position="169"/>
    </location>
</feature>
<proteinExistence type="predicted"/>
<organism evidence="4 5">
    <name type="scientific">Capsaspora owczarzaki (strain ATCC 30864)</name>
    <dbReference type="NCBI Taxonomy" id="595528"/>
    <lineage>
        <taxon>Eukaryota</taxon>
        <taxon>Filasterea</taxon>
        <taxon>Capsaspora</taxon>
    </lineage>
</organism>
<keyword evidence="2" id="KW-1133">Transmembrane helix</keyword>
<dbReference type="Gene3D" id="3.40.50.300">
    <property type="entry name" value="P-loop containing nucleotide triphosphate hydrolases"/>
    <property type="match status" value="1"/>
</dbReference>
<dbReference type="InParanoid" id="A0A0D2WQC9"/>
<sequence length="534" mass="57960">MSAAAGFATSFQFNHHHHHHHHHQPATSNHYSTHTPQRQSSGGSDENQHERAYRTESSASTYADHRIRNNNAAPNPNRSSKHSGDPTVVESGSYFVSNHFRMHQLHVLASPSDALVGAGQCSAAASNSTTFVTNSQTTLSSSTPSHPSPSAPTATTTLAVSSSTASESTNPDETCWLLALPHDLLHEILLILDAKSLAMLACTCRALRDLAQNDVYWKHLFRVDRHTWPHYGAPVPNRAFTSKRQLYLAYTPNNPAAVNGLHVTPKPSARGIFKTMKRAVLGQAVRMAIFGPGLENAQQLPVVSSLLFNPMSPLRATRMYPGIAGVGSGVGVSINGIVLNLMTLYRSTQAKRRTTSVQQVNQLSDGFGRLSREMSQLCKTVDTYAFVVDATQLIELSASDRELDPERAEAHDSYIADARIELSQLLSDYNVAKDAPLMVWAVELAPSDASTWLPAPIANNSNAPNPARTADGSSDTAPYLPWKTASGKVRTASAATVADALELHSIARPWRVFSVDMSTFQNVRDSVAWSVSQI</sequence>
<dbReference type="GO" id="GO:0031146">
    <property type="term" value="P:SCF-dependent proteasomal ubiquitin-dependent protein catabolic process"/>
    <property type="evidence" value="ECO:0007669"/>
    <property type="project" value="TreeGrafter"/>
</dbReference>
<dbReference type="InterPro" id="IPR027417">
    <property type="entry name" value="P-loop_NTPase"/>
</dbReference>
<feature type="compositionally biased region" description="Low complexity" evidence="1">
    <location>
        <begin position="457"/>
        <end position="467"/>
    </location>
</feature>
<dbReference type="OrthoDB" id="3219396at2759"/>
<feature type="compositionally biased region" description="Low complexity" evidence="1">
    <location>
        <begin position="135"/>
        <end position="145"/>
    </location>
</feature>
<feature type="region of interest" description="Disordered" evidence="1">
    <location>
        <begin position="15"/>
        <end position="86"/>
    </location>
</feature>
<dbReference type="Pfam" id="PF12937">
    <property type="entry name" value="F-box-like"/>
    <property type="match status" value="1"/>
</dbReference>
<protein>
    <recommendedName>
        <fullName evidence="3">F-box domain-containing protein</fullName>
    </recommendedName>
</protein>
<feature type="compositionally biased region" description="Low complexity" evidence="1">
    <location>
        <begin position="69"/>
        <end position="78"/>
    </location>
</feature>
<evidence type="ECO:0000259" key="3">
    <source>
        <dbReference type="PROSITE" id="PS50181"/>
    </source>
</evidence>
<dbReference type="GO" id="GO:0005737">
    <property type="term" value="C:cytoplasm"/>
    <property type="evidence" value="ECO:0007669"/>
    <property type="project" value="TreeGrafter"/>
</dbReference>
<dbReference type="SMART" id="SM00256">
    <property type="entry name" value="FBOX"/>
    <property type="match status" value="1"/>
</dbReference>
<feature type="region of interest" description="Disordered" evidence="1">
    <location>
        <begin position="135"/>
        <end position="169"/>
    </location>
</feature>
<feature type="transmembrane region" description="Helical" evidence="2">
    <location>
        <begin position="319"/>
        <end position="345"/>
    </location>
</feature>
<name>A0A0D2WQC9_CAPO3</name>
<gene>
    <name evidence="4" type="ORF">CAOG_003934</name>
</gene>
<dbReference type="STRING" id="595528.A0A0D2WQC9"/>
<feature type="compositionally biased region" description="Basic residues" evidence="1">
    <location>
        <begin position="15"/>
        <end position="24"/>
    </location>
</feature>
<dbReference type="RefSeq" id="XP_004363662.1">
    <property type="nucleotide sequence ID" value="XM_004363605.2"/>
</dbReference>
<dbReference type="InterPro" id="IPR036047">
    <property type="entry name" value="F-box-like_dom_sf"/>
</dbReference>
<evidence type="ECO:0000256" key="1">
    <source>
        <dbReference type="SAM" id="MobiDB-lite"/>
    </source>
</evidence>
<evidence type="ECO:0000313" key="4">
    <source>
        <dbReference type="EMBL" id="KJE93093.1"/>
    </source>
</evidence>
<dbReference type="AlphaFoldDB" id="A0A0D2WQC9"/>
<accession>A0A0D2WQC9</accession>
<feature type="domain" description="F-box" evidence="3">
    <location>
        <begin position="174"/>
        <end position="220"/>
    </location>
</feature>
<dbReference type="EMBL" id="KE346364">
    <property type="protein sequence ID" value="KJE93093.1"/>
    <property type="molecule type" value="Genomic_DNA"/>
</dbReference>
<dbReference type="InterPro" id="IPR001810">
    <property type="entry name" value="F-box_dom"/>
</dbReference>
<dbReference type="PANTHER" id="PTHR12874:SF9">
    <property type="entry name" value="F-BOX ONLY PROTEIN 48"/>
    <property type="match status" value="1"/>
</dbReference>
<dbReference type="PANTHER" id="PTHR12874">
    <property type="entry name" value="F-BOX ONLY PROTEIN 48-RELATED"/>
    <property type="match status" value="1"/>
</dbReference>
<keyword evidence="2" id="KW-0472">Membrane</keyword>
<reference evidence="5" key="1">
    <citation type="submission" date="2011-02" db="EMBL/GenBank/DDBJ databases">
        <title>The Genome Sequence of Capsaspora owczarzaki ATCC 30864.</title>
        <authorList>
            <person name="Russ C."/>
            <person name="Cuomo C."/>
            <person name="Burger G."/>
            <person name="Gray M.W."/>
            <person name="Holland P.W.H."/>
            <person name="King N."/>
            <person name="Lang F.B.F."/>
            <person name="Roger A.J."/>
            <person name="Ruiz-Trillo I."/>
            <person name="Young S.K."/>
            <person name="Zeng Q."/>
            <person name="Gargeya S."/>
            <person name="Alvarado L."/>
            <person name="Berlin A."/>
            <person name="Chapman S.B."/>
            <person name="Chen Z."/>
            <person name="Freedman E."/>
            <person name="Gellesch M."/>
            <person name="Goldberg J."/>
            <person name="Griggs A."/>
            <person name="Gujja S."/>
            <person name="Heilman E."/>
            <person name="Heiman D."/>
            <person name="Howarth C."/>
            <person name="Mehta T."/>
            <person name="Neiman D."/>
            <person name="Pearson M."/>
            <person name="Roberts A."/>
            <person name="Saif S."/>
            <person name="Shea T."/>
            <person name="Shenoy N."/>
            <person name="Sisk P."/>
            <person name="Stolte C."/>
            <person name="Sykes S."/>
            <person name="White J."/>
            <person name="Yandava C."/>
            <person name="Haas B."/>
            <person name="Nusbaum C."/>
            <person name="Birren B."/>
        </authorList>
    </citation>
    <scope>NUCLEOTIDE SEQUENCE</scope>
    <source>
        <strain evidence="5">ATCC 30864</strain>
    </source>
</reference>